<evidence type="ECO:0000313" key="3">
    <source>
        <dbReference type="EMBL" id="MET7030225.1"/>
    </source>
</evidence>
<sequence>MNKNILHTGVQEFINKNMNTDIVSVLLKKVTFEGVSTKELVQQIEAKKKCESKLPTWFQTTGIYYPDKLNIEQTSSETTAQYKANLVNGKSMIDLTGGYGVDDYFFSKKIEQVIHCEINKNLSEIAAHNYVILGAKNIQCIPENGLHFLEGSTQKFDWIYIDPSRRNDAKGKVFMLSDCLPDVPNNLSLLFDKASNILIKTSPLLDFTIGKNELDSVKEIHVVAVKNEVKELLWILEKGYNGEINIKTVNFNTERDEKFQFDWVDEKRNISHFGAPQTYLYEPNAAILKSGAFKSVGNLFGLKKLHEHSHLYTSDTLIDFPGRSFKIGKVIPYNKKAIQQLGIRKANITTRNFPESVASIRKKHKLKDGGDVYLFFTTNNDGNYCVLQCSKLH</sequence>
<name>A0ABV2U0F7_9FLAO</name>
<dbReference type="Proteomes" id="UP001549773">
    <property type="component" value="Unassembled WGS sequence"/>
</dbReference>
<accession>A0ABV2U0F7</accession>
<dbReference type="GO" id="GO:0032259">
    <property type="term" value="P:methylation"/>
    <property type="evidence" value="ECO:0007669"/>
    <property type="project" value="UniProtKB-KW"/>
</dbReference>
<dbReference type="Pfam" id="PF18096">
    <property type="entry name" value="Thump_like"/>
    <property type="match status" value="1"/>
</dbReference>
<proteinExistence type="predicted"/>
<dbReference type="RefSeq" id="WP_354619016.1">
    <property type="nucleotide sequence ID" value="NZ_JBEWYP010000007.1"/>
</dbReference>
<dbReference type="Gene3D" id="1.10.10.1110">
    <property type="entry name" value="Methyltransferase PG1098, N-terminal domain"/>
    <property type="match status" value="1"/>
</dbReference>
<keyword evidence="3" id="KW-0808">Transferase</keyword>
<evidence type="ECO:0000313" key="4">
    <source>
        <dbReference type="Proteomes" id="UP001549773"/>
    </source>
</evidence>
<dbReference type="GO" id="GO:0008168">
    <property type="term" value="F:methyltransferase activity"/>
    <property type="evidence" value="ECO:0007669"/>
    <property type="project" value="UniProtKB-KW"/>
</dbReference>
<dbReference type="InterPro" id="IPR041497">
    <property type="entry name" value="Thump-like"/>
</dbReference>
<keyword evidence="3" id="KW-0489">Methyltransferase</keyword>
<dbReference type="Pfam" id="PF22013">
    <property type="entry name" value="PG_1098_Fer"/>
    <property type="match status" value="1"/>
</dbReference>
<protein>
    <submittedName>
        <fullName evidence="3">Class I SAM-dependent methyltransferase</fullName>
    </submittedName>
</protein>
<feature type="domain" description="PG-1098 ferredoxin-like" evidence="2">
    <location>
        <begin position="279"/>
        <end position="321"/>
    </location>
</feature>
<dbReference type="InterPro" id="IPR054168">
    <property type="entry name" value="PG_1098_Fer"/>
</dbReference>
<reference evidence="3 4" key="1">
    <citation type="submission" date="2024-07" db="EMBL/GenBank/DDBJ databases">
        <title>The genome sequence of type strain Sediminicola luteus GDMCC 1.2596T.</title>
        <authorList>
            <person name="Liu Y."/>
        </authorList>
    </citation>
    <scope>NUCLEOTIDE SEQUENCE [LARGE SCALE GENOMIC DNA]</scope>
    <source>
        <strain evidence="3 4">GDMCC 1.2596</strain>
    </source>
</reference>
<organism evidence="3 4">
    <name type="scientific">Sediminicola luteus</name>
    <dbReference type="NCBI Taxonomy" id="319238"/>
    <lineage>
        <taxon>Bacteria</taxon>
        <taxon>Pseudomonadati</taxon>
        <taxon>Bacteroidota</taxon>
        <taxon>Flavobacteriia</taxon>
        <taxon>Flavobacteriales</taxon>
        <taxon>Flavobacteriaceae</taxon>
        <taxon>Sediminicola</taxon>
    </lineage>
</organism>
<comment type="caution">
    <text evidence="3">The sequence shown here is derived from an EMBL/GenBank/DDBJ whole genome shotgun (WGS) entry which is preliminary data.</text>
</comment>
<evidence type="ECO:0000259" key="1">
    <source>
        <dbReference type="Pfam" id="PF18096"/>
    </source>
</evidence>
<dbReference type="Gene3D" id="3.40.50.150">
    <property type="entry name" value="Vaccinia Virus protein VP39"/>
    <property type="match status" value="1"/>
</dbReference>
<gene>
    <name evidence="3" type="ORF">ABXZ32_12525</name>
</gene>
<evidence type="ECO:0000259" key="2">
    <source>
        <dbReference type="Pfam" id="PF22013"/>
    </source>
</evidence>
<dbReference type="InterPro" id="IPR029063">
    <property type="entry name" value="SAM-dependent_MTases_sf"/>
</dbReference>
<keyword evidence="4" id="KW-1185">Reference proteome</keyword>
<feature type="domain" description="THUMP-like" evidence="1">
    <location>
        <begin position="322"/>
        <end position="390"/>
    </location>
</feature>
<dbReference type="EMBL" id="JBEWYP010000007">
    <property type="protein sequence ID" value="MET7030225.1"/>
    <property type="molecule type" value="Genomic_DNA"/>
</dbReference>
<dbReference type="SUPFAM" id="SSF53335">
    <property type="entry name" value="S-adenosyl-L-methionine-dependent methyltransferases"/>
    <property type="match status" value="1"/>
</dbReference>